<keyword evidence="1" id="KW-0813">Transport</keyword>
<dbReference type="PROSITE" id="PS50893">
    <property type="entry name" value="ABC_TRANSPORTER_2"/>
    <property type="match status" value="1"/>
</dbReference>
<keyword evidence="10" id="KW-1185">Reference proteome</keyword>
<keyword evidence="4" id="KW-0547">Nucleotide-binding</keyword>
<evidence type="ECO:0000256" key="4">
    <source>
        <dbReference type="ARBA" id="ARBA00022741"/>
    </source>
</evidence>
<evidence type="ECO:0000256" key="7">
    <source>
        <dbReference type="ARBA" id="ARBA00023136"/>
    </source>
</evidence>
<evidence type="ECO:0000313" key="9">
    <source>
        <dbReference type="EMBL" id="MFC6315853.1"/>
    </source>
</evidence>
<dbReference type="RefSeq" id="WP_125599793.1">
    <property type="nucleotide sequence ID" value="NZ_JBHSSM010000022.1"/>
</dbReference>
<sequence length="263" mass="29525">MMYDTAETYLKFPDLPNALTTKDLTVKYDETLALQPCSAIFPKNRITALIGPSGSGKSTFLRCLNRMNDEVAAIGGQIMLDGININDPKLNVYQLRQQVGMLFQQPNPFARSIRFNLSFGVLEHQKISASDLHQRMEQVLSMVDLWTELDGDLERNALQLSGGQQQRLCLARTLMSMPQVLLLDEPASALDPISTAKIEANLLELKQNYTIIIVTHNLEQAARISDYTAFFYDGHLMEYDATAQLFIKPHLAMTDDYLSGNFG</sequence>
<dbReference type="PROSITE" id="PS00211">
    <property type="entry name" value="ABC_TRANSPORTER_1"/>
    <property type="match status" value="1"/>
</dbReference>
<keyword evidence="3" id="KW-0592">Phosphate transport</keyword>
<accession>A0ABW1US54</accession>
<evidence type="ECO:0000256" key="3">
    <source>
        <dbReference type="ARBA" id="ARBA00022592"/>
    </source>
</evidence>
<name>A0ABW1US54_9LACO</name>
<evidence type="ECO:0000256" key="2">
    <source>
        <dbReference type="ARBA" id="ARBA00022475"/>
    </source>
</evidence>
<gene>
    <name evidence="9" type="ORF">ACFQHW_09800</name>
</gene>
<dbReference type="GO" id="GO:0005524">
    <property type="term" value="F:ATP binding"/>
    <property type="evidence" value="ECO:0007669"/>
    <property type="project" value="UniProtKB-KW"/>
</dbReference>
<dbReference type="Gene3D" id="3.40.50.300">
    <property type="entry name" value="P-loop containing nucleotide triphosphate hydrolases"/>
    <property type="match status" value="1"/>
</dbReference>
<dbReference type="CDD" id="cd03260">
    <property type="entry name" value="ABC_PstB_phosphate_transporter"/>
    <property type="match status" value="1"/>
</dbReference>
<dbReference type="InterPro" id="IPR017871">
    <property type="entry name" value="ABC_transporter-like_CS"/>
</dbReference>
<dbReference type="SUPFAM" id="SSF52540">
    <property type="entry name" value="P-loop containing nucleoside triphosphate hydrolases"/>
    <property type="match status" value="1"/>
</dbReference>
<keyword evidence="5 9" id="KW-0067">ATP-binding</keyword>
<dbReference type="Proteomes" id="UP001596310">
    <property type="component" value="Unassembled WGS sequence"/>
</dbReference>
<proteinExistence type="predicted"/>
<evidence type="ECO:0000256" key="6">
    <source>
        <dbReference type="ARBA" id="ARBA00022967"/>
    </source>
</evidence>
<dbReference type="PANTHER" id="PTHR43423:SF10">
    <property type="entry name" value="PHOSPHATE IMPORT ATP-BINDING PROTEIN PSTB 2"/>
    <property type="match status" value="1"/>
</dbReference>
<dbReference type="InterPro" id="IPR027417">
    <property type="entry name" value="P-loop_NTPase"/>
</dbReference>
<comment type="caution">
    <text evidence="9">The sequence shown here is derived from an EMBL/GenBank/DDBJ whole genome shotgun (WGS) entry which is preliminary data.</text>
</comment>
<evidence type="ECO:0000259" key="8">
    <source>
        <dbReference type="PROSITE" id="PS50893"/>
    </source>
</evidence>
<reference evidence="10" key="1">
    <citation type="journal article" date="2019" name="Int. J. Syst. Evol. Microbiol.">
        <title>The Global Catalogue of Microorganisms (GCM) 10K type strain sequencing project: providing services to taxonomists for standard genome sequencing and annotation.</title>
        <authorList>
            <consortium name="The Broad Institute Genomics Platform"/>
            <consortium name="The Broad Institute Genome Sequencing Center for Infectious Disease"/>
            <person name="Wu L."/>
            <person name="Ma J."/>
        </authorList>
    </citation>
    <scope>NUCLEOTIDE SEQUENCE [LARGE SCALE GENOMIC DNA]</scope>
    <source>
        <strain evidence="10">CCM 8897</strain>
    </source>
</reference>
<protein>
    <submittedName>
        <fullName evidence="9">Phosphate ABC transporter ATP-binding protein</fullName>
    </submittedName>
</protein>
<evidence type="ECO:0000256" key="5">
    <source>
        <dbReference type="ARBA" id="ARBA00022840"/>
    </source>
</evidence>
<dbReference type="EMBL" id="JBHSSM010000022">
    <property type="protein sequence ID" value="MFC6315853.1"/>
    <property type="molecule type" value="Genomic_DNA"/>
</dbReference>
<keyword evidence="6" id="KW-1278">Translocase</keyword>
<organism evidence="9 10">
    <name type="scientific">Lapidilactobacillus achengensis</name>
    <dbReference type="NCBI Taxonomy" id="2486000"/>
    <lineage>
        <taxon>Bacteria</taxon>
        <taxon>Bacillati</taxon>
        <taxon>Bacillota</taxon>
        <taxon>Bacilli</taxon>
        <taxon>Lactobacillales</taxon>
        <taxon>Lactobacillaceae</taxon>
        <taxon>Lapidilactobacillus</taxon>
    </lineage>
</organism>
<keyword evidence="7" id="KW-0472">Membrane</keyword>
<dbReference type="InterPro" id="IPR003593">
    <property type="entry name" value="AAA+_ATPase"/>
</dbReference>
<dbReference type="InterPro" id="IPR003439">
    <property type="entry name" value="ABC_transporter-like_ATP-bd"/>
</dbReference>
<dbReference type="Pfam" id="PF00005">
    <property type="entry name" value="ABC_tran"/>
    <property type="match status" value="1"/>
</dbReference>
<dbReference type="PANTHER" id="PTHR43423">
    <property type="entry name" value="ABC TRANSPORTER I FAMILY MEMBER 17"/>
    <property type="match status" value="1"/>
</dbReference>
<evidence type="ECO:0000313" key="10">
    <source>
        <dbReference type="Proteomes" id="UP001596310"/>
    </source>
</evidence>
<dbReference type="SMART" id="SM00382">
    <property type="entry name" value="AAA"/>
    <property type="match status" value="1"/>
</dbReference>
<evidence type="ECO:0000256" key="1">
    <source>
        <dbReference type="ARBA" id="ARBA00022448"/>
    </source>
</evidence>
<keyword evidence="2" id="KW-1003">Cell membrane</keyword>
<dbReference type="InterPro" id="IPR005670">
    <property type="entry name" value="PstB-like"/>
</dbReference>
<feature type="domain" description="ABC transporter" evidence="8">
    <location>
        <begin position="19"/>
        <end position="258"/>
    </location>
</feature>